<organism evidence="2 3">
    <name type="scientific">Araneus ventricosus</name>
    <name type="common">Orbweaver spider</name>
    <name type="synonym">Epeira ventricosa</name>
    <dbReference type="NCBI Taxonomy" id="182803"/>
    <lineage>
        <taxon>Eukaryota</taxon>
        <taxon>Metazoa</taxon>
        <taxon>Ecdysozoa</taxon>
        <taxon>Arthropoda</taxon>
        <taxon>Chelicerata</taxon>
        <taxon>Arachnida</taxon>
        <taxon>Araneae</taxon>
        <taxon>Araneomorphae</taxon>
        <taxon>Entelegynae</taxon>
        <taxon>Araneoidea</taxon>
        <taxon>Araneidae</taxon>
        <taxon>Araneus</taxon>
    </lineage>
</organism>
<evidence type="ECO:0000256" key="1">
    <source>
        <dbReference type="SAM" id="MobiDB-lite"/>
    </source>
</evidence>
<evidence type="ECO:0000313" key="3">
    <source>
        <dbReference type="Proteomes" id="UP000499080"/>
    </source>
</evidence>
<dbReference type="PANTHER" id="PTHR47272:SF2">
    <property type="entry name" value="PIGGYBAC TRANSPOSABLE ELEMENT-DERIVED PROTEIN 3-LIKE"/>
    <property type="match status" value="1"/>
</dbReference>
<accession>A0A4Y2JDM5</accession>
<dbReference type="PANTHER" id="PTHR47272">
    <property type="entry name" value="DDE_TNP_1_7 DOMAIN-CONTAINING PROTEIN"/>
    <property type="match status" value="1"/>
</dbReference>
<evidence type="ECO:0000313" key="2">
    <source>
        <dbReference type="EMBL" id="GBM88403.1"/>
    </source>
</evidence>
<feature type="compositionally biased region" description="Polar residues" evidence="1">
    <location>
        <begin position="87"/>
        <end position="96"/>
    </location>
</feature>
<feature type="compositionally biased region" description="Acidic residues" evidence="1">
    <location>
        <begin position="72"/>
        <end position="83"/>
    </location>
</feature>
<gene>
    <name evidence="2" type="ORF">AVEN_91096_1</name>
</gene>
<dbReference type="EMBL" id="BGPR01003459">
    <property type="protein sequence ID" value="GBM88403.1"/>
    <property type="molecule type" value="Genomic_DNA"/>
</dbReference>
<sequence length="191" mass="22025">MVDKWQNEWIEDDNGRDIYILIPRVKMWIEKWRKEEIIFTGTRPFPTYLYRFNLTTSEFCSCGADIVHSERESEEEGAVEDGMESPPGNSTSQKSSIWWRRKILKSKSINAAGTVRLNRFSKPPLSSDKECRTKGTGISQEITSSDGYVALVKWVDNRSVVLTSNFLGINKEDEDQLWSKESKSFITVKMP</sequence>
<keyword evidence="3" id="KW-1185">Reference proteome</keyword>
<dbReference type="AlphaFoldDB" id="A0A4Y2JDM5"/>
<protein>
    <recommendedName>
        <fullName evidence="4">PiggyBac transposable element-derived protein domain-containing protein</fullName>
    </recommendedName>
</protein>
<reference evidence="2 3" key="1">
    <citation type="journal article" date="2019" name="Sci. Rep.">
        <title>Orb-weaving spider Araneus ventricosus genome elucidates the spidroin gene catalogue.</title>
        <authorList>
            <person name="Kono N."/>
            <person name="Nakamura H."/>
            <person name="Ohtoshi R."/>
            <person name="Moran D.A.P."/>
            <person name="Shinohara A."/>
            <person name="Yoshida Y."/>
            <person name="Fujiwara M."/>
            <person name="Mori M."/>
            <person name="Tomita M."/>
            <person name="Arakawa K."/>
        </authorList>
    </citation>
    <scope>NUCLEOTIDE SEQUENCE [LARGE SCALE GENOMIC DNA]</scope>
</reference>
<comment type="caution">
    <text evidence="2">The sequence shown here is derived from an EMBL/GenBank/DDBJ whole genome shotgun (WGS) entry which is preliminary data.</text>
</comment>
<feature type="region of interest" description="Disordered" evidence="1">
    <location>
        <begin position="71"/>
        <end position="96"/>
    </location>
</feature>
<proteinExistence type="predicted"/>
<dbReference type="Proteomes" id="UP000499080">
    <property type="component" value="Unassembled WGS sequence"/>
</dbReference>
<name>A0A4Y2JDM5_ARAVE</name>
<evidence type="ECO:0008006" key="4">
    <source>
        <dbReference type="Google" id="ProtNLM"/>
    </source>
</evidence>
<dbReference type="OrthoDB" id="123207at2759"/>